<evidence type="ECO:0008006" key="3">
    <source>
        <dbReference type="Google" id="ProtNLM"/>
    </source>
</evidence>
<evidence type="ECO:0000313" key="2">
    <source>
        <dbReference type="Proteomes" id="UP001374535"/>
    </source>
</evidence>
<dbReference type="InterPro" id="IPR039321">
    <property type="entry name" value="IDM2/3-like"/>
</dbReference>
<dbReference type="Proteomes" id="UP001374535">
    <property type="component" value="Chromosome 10"/>
</dbReference>
<organism evidence="1 2">
    <name type="scientific">Vigna mungo</name>
    <name type="common">Black gram</name>
    <name type="synonym">Phaseolus mungo</name>
    <dbReference type="NCBI Taxonomy" id="3915"/>
    <lineage>
        <taxon>Eukaryota</taxon>
        <taxon>Viridiplantae</taxon>
        <taxon>Streptophyta</taxon>
        <taxon>Embryophyta</taxon>
        <taxon>Tracheophyta</taxon>
        <taxon>Spermatophyta</taxon>
        <taxon>Magnoliopsida</taxon>
        <taxon>eudicotyledons</taxon>
        <taxon>Gunneridae</taxon>
        <taxon>Pentapetalae</taxon>
        <taxon>rosids</taxon>
        <taxon>fabids</taxon>
        <taxon>Fabales</taxon>
        <taxon>Fabaceae</taxon>
        <taxon>Papilionoideae</taxon>
        <taxon>50 kb inversion clade</taxon>
        <taxon>NPAAA clade</taxon>
        <taxon>indigoferoid/millettioid clade</taxon>
        <taxon>Phaseoleae</taxon>
        <taxon>Vigna</taxon>
    </lineage>
</organism>
<keyword evidence="2" id="KW-1185">Reference proteome</keyword>
<dbReference type="AlphaFoldDB" id="A0AAQ3RFX4"/>
<proteinExistence type="predicted"/>
<sequence>MNLRGDLVYKRRSAKPVLTDSDRKFLIEFIITTYLGPDVKYDDPRCSIIQRRMAGSPQYTLSDLGSSYVTISFLERLYYYVLRHCRREHVLDLNMFHMYLKGRLILPSPDFSTDSKQFTSFFPLDLHEQKWYPDSFRIVKGVVLIDDPSIECIKEDDLNRFKSLTGVSTLEVNLSECLENEVGHNCKKKRQENIQNMECQSEEFQEGHKRKHIDDTQPMSGPVFPTKHKVKVPLSNNTSKSNGPTFMPLLSVPDTAAWNQDCSLVLTGTARKGMFGPSVGIVDIGIGEMAYLFRVSLPGVQKNCEQKQRRKNYKVEEECTNHYDEDKVGDVDAGAGDCDMMVVNKWMKIRKLCPPGPFTLSFSLPGPVDPRLFAANFRADGLLEGIAIKQ</sequence>
<name>A0AAQ3RFX4_VIGMU</name>
<accession>A0AAQ3RFX4</accession>
<reference evidence="1 2" key="1">
    <citation type="journal article" date="2023" name="Life. Sci Alliance">
        <title>Evolutionary insights into 3D genome organization and epigenetic landscape of Vigna mungo.</title>
        <authorList>
            <person name="Junaid A."/>
            <person name="Singh B."/>
            <person name="Bhatia S."/>
        </authorList>
    </citation>
    <scope>NUCLEOTIDE SEQUENCE [LARGE SCALE GENOMIC DNA]</scope>
    <source>
        <strain evidence="1">Urdbean</strain>
    </source>
</reference>
<gene>
    <name evidence="1" type="ORF">V8G54_031559</name>
</gene>
<protein>
    <recommendedName>
        <fullName evidence="3">Increased DNA methylation 3</fullName>
    </recommendedName>
</protein>
<dbReference type="PANTHER" id="PTHR34661:SF1">
    <property type="entry name" value="INCREASED DNA METHYLATION 3"/>
    <property type="match status" value="1"/>
</dbReference>
<dbReference type="PANTHER" id="PTHR34661">
    <property type="entry name" value="INCREASED DNA METHYLATION 3"/>
    <property type="match status" value="1"/>
</dbReference>
<evidence type="ECO:0000313" key="1">
    <source>
        <dbReference type="EMBL" id="WVY92471.1"/>
    </source>
</evidence>
<dbReference type="GO" id="GO:0005634">
    <property type="term" value="C:nucleus"/>
    <property type="evidence" value="ECO:0007669"/>
    <property type="project" value="TreeGrafter"/>
</dbReference>
<dbReference type="EMBL" id="CP144691">
    <property type="protein sequence ID" value="WVY92471.1"/>
    <property type="molecule type" value="Genomic_DNA"/>
</dbReference>